<dbReference type="SUPFAM" id="SSF161084">
    <property type="entry name" value="MAPEG domain-like"/>
    <property type="match status" value="1"/>
</dbReference>
<feature type="transmembrane region" description="Helical" evidence="5">
    <location>
        <begin position="81"/>
        <end position="99"/>
    </location>
</feature>
<dbReference type="OrthoDB" id="513661at2"/>
<name>A0A071MYP4_9BURK</name>
<evidence type="ECO:0000256" key="1">
    <source>
        <dbReference type="ARBA" id="ARBA00004370"/>
    </source>
</evidence>
<proteinExistence type="predicted"/>
<protein>
    <submittedName>
        <fullName evidence="6">Membrane protein</fullName>
    </submittedName>
</protein>
<comment type="subcellular location">
    <subcellularLocation>
        <location evidence="1">Membrane</location>
    </subcellularLocation>
</comment>
<evidence type="ECO:0000256" key="3">
    <source>
        <dbReference type="ARBA" id="ARBA00022989"/>
    </source>
</evidence>
<dbReference type="Pfam" id="PF01124">
    <property type="entry name" value="MAPEG"/>
    <property type="match status" value="1"/>
</dbReference>
<dbReference type="GO" id="GO:0016020">
    <property type="term" value="C:membrane"/>
    <property type="evidence" value="ECO:0007669"/>
    <property type="project" value="UniProtKB-SubCell"/>
</dbReference>
<feature type="transmembrane region" description="Helical" evidence="5">
    <location>
        <begin position="48"/>
        <end position="69"/>
    </location>
</feature>
<sequence length="123" mass="13754">MTTSQLCLFIVALLPFPMTFLAKARKGYDNRAPRDYLARLEGWRARAQAAHQNAWEALALFTAALVVAWHNGANVHRVDQLAMAFVAIRVVYALMYLLNWASLRSLVWFGGMACVVALFLATP</sequence>
<accession>A0A071MYP4</accession>
<gene>
    <name evidence="6" type="ORF">DT99_02175</name>
</gene>
<dbReference type="InterPro" id="IPR023352">
    <property type="entry name" value="MAPEG-like_dom_sf"/>
</dbReference>
<keyword evidence="2 5" id="KW-0812">Transmembrane</keyword>
<evidence type="ECO:0000313" key="6">
    <source>
        <dbReference type="EMBL" id="KEA61621.1"/>
    </source>
</evidence>
<dbReference type="PANTHER" id="PTHR35371">
    <property type="entry name" value="INNER MEMBRANE PROTEIN"/>
    <property type="match status" value="1"/>
</dbReference>
<dbReference type="Gene3D" id="1.20.120.550">
    <property type="entry name" value="Membrane associated eicosanoid/glutathione metabolism-like domain"/>
    <property type="match status" value="1"/>
</dbReference>
<dbReference type="EMBL" id="JJOA01000001">
    <property type="protein sequence ID" value="KEA61621.1"/>
    <property type="molecule type" value="Genomic_DNA"/>
</dbReference>
<evidence type="ECO:0000256" key="2">
    <source>
        <dbReference type="ARBA" id="ARBA00022692"/>
    </source>
</evidence>
<dbReference type="InterPro" id="IPR001129">
    <property type="entry name" value="Membr-assoc_MAPEG"/>
</dbReference>
<comment type="caution">
    <text evidence="6">The sequence shown here is derived from an EMBL/GenBank/DDBJ whole genome shotgun (WGS) entry which is preliminary data.</text>
</comment>
<dbReference type="PANTHER" id="PTHR35371:SF1">
    <property type="entry name" value="BLR7753 PROTEIN"/>
    <property type="match status" value="1"/>
</dbReference>
<organism evidence="6">
    <name type="scientific">Burkholderia cenocepacia</name>
    <dbReference type="NCBI Taxonomy" id="95486"/>
    <lineage>
        <taxon>Bacteria</taxon>
        <taxon>Pseudomonadati</taxon>
        <taxon>Pseudomonadota</taxon>
        <taxon>Betaproteobacteria</taxon>
        <taxon>Burkholderiales</taxon>
        <taxon>Burkholderiaceae</taxon>
        <taxon>Burkholderia</taxon>
        <taxon>Burkholderia cepacia complex</taxon>
    </lineage>
</organism>
<evidence type="ECO:0000256" key="5">
    <source>
        <dbReference type="SAM" id="Phobius"/>
    </source>
</evidence>
<keyword evidence="3 5" id="KW-1133">Transmembrane helix</keyword>
<reference evidence="6" key="1">
    <citation type="submission" date="2014-04" db="EMBL/GenBank/DDBJ databases">
        <title>In planta biocontrol of soil-borne Fusarium wilt of banana through a plant endophytic bacterium, Burkholderia cenocepacia 869T2.</title>
        <authorList>
            <person name="Ho Y.-N."/>
            <person name="Chiang H.-M."/>
            <person name="Chao C.-P."/>
            <person name="Su C.-C."/>
            <person name="Hsu H.-F."/>
            <person name="Guo C.-T."/>
            <person name="Hsieh J.-L."/>
            <person name="Huang C.-C."/>
        </authorList>
    </citation>
    <scope>NUCLEOTIDE SEQUENCE [LARGE SCALE GENOMIC DNA]</scope>
    <source>
        <strain evidence="6">869T2</strain>
    </source>
</reference>
<evidence type="ECO:0000256" key="4">
    <source>
        <dbReference type="ARBA" id="ARBA00023136"/>
    </source>
</evidence>
<keyword evidence="4 5" id="KW-0472">Membrane</keyword>
<feature type="transmembrane region" description="Helical" evidence="5">
    <location>
        <begin position="105"/>
        <end position="122"/>
    </location>
</feature>
<dbReference type="AlphaFoldDB" id="A0A071MYP4"/>